<accession>A0A822Y032</accession>
<keyword evidence="2" id="KW-1185">Reference proteome</keyword>
<dbReference type="AlphaFoldDB" id="A0A822Y032"/>
<sequence>MPLIIGAFNAKLTIKNSLSTSHMNSIFLRP</sequence>
<evidence type="ECO:0000313" key="1">
    <source>
        <dbReference type="EMBL" id="DAD25363.1"/>
    </source>
</evidence>
<reference evidence="1 2" key="1">
    <citation type="journal article" date="2020" name="Mol. Biol. Evol.">
        <title>Distinct Expression and Methylation Patterns for Genes with Different Fates following a Single Whole-Genome Duplication in Flowering Plants.</title>
        <authorList>
            <person name="Shi T."/>
            <person name="Rahmani R.S."/>
            <person name="Gugger P.F."/>
            <person name="Wang M."/>
            <person name="Li H."/>
            <person name="Zhang Y."/>
            <person name="Li Z."/>
            <person name="Wang Q."/>
            <person name="Van de Peer Y."/>
            <person name="Marchal K."/>
            <person name="Chen J."/>
        </authorList>
    </citation>
    <scope>NUCLEOTIDE SEQUENCE [LARGE SCALE GENOMIC DNA]</scope>
    <source>
        <tissue evidence="1">Leaf</tissue>
    </source>
</reference>
<dbReference type="EMBL" id="DUZY01000001">
    <property type="protein sequence ID" value="DAD25363.1"/>
    <property type="molecule type" value="Genomic_DNA"/>
</dbReference>
<gene>
    <name evidence="1" type="ORF">HUJ06_026827</name>
</gene>
<organism evidence="1 2">
    <name type="scientific">Nelumbo nucifera</name>
    <name type="common">Sacred lotus</name>
    <dbReference type="NCBI Taxonomy" id="4432"/>
    <lineage>
        <taxon>Eukaryota</taxon>
        <taxon>Viridiplantae</taxon>
        <taxon>Streptophyta</taxon>
        <taxon>Embryophyta</taxon>
        <taxon>Tracheophyta</taxon>
        <taxon>Spermatophyta</taxon>
        <taxon>Magnoliopsida</taxon>
        <taxon>Proteales</taxon>
        <taxon>Nelumbonaceae</taxon>
        <taxon>Nelumbo</taxon>
    </lineage>
</organism>
<name>A0A822Y032_NELNU</name>
<proteinExistence type="predicted"/>
<protein>
    <submittedName>
        <fullName evidence="1">Uncharacterized protein</fullName>
    </submittedName>
</protein>
<evidence type="ECO:0000313" key="2">
    <source>
        <dbReference type="Proteomes" id="UP000607653"/>
    </source>
</evidence>
<comment type="caution">
    <text evidence="1">The sequence shown here is derived from an EMBL/GenBank/DDBJ whole genome shotgun (WGS) entry which is preliminary data.</text>
</comment>
<dbReference type="Proteomes" id="UP000607653">
    <property type="component" value="Unassembled WGS sequence"/>
</dbReference>